<evidence type="ECO:0000313" key="4">
    <source>
        <dbReference type="EMBL" id="PLC49408.1"/>
    </source>
</evidence>
<dbReference type="InterPro" id="IPR043128">
    <property type="entry name" value="Rev_trsase/Diguanyl_cyclase"/>
</dbReference>
<dbReference type="Gene3D" id="3.40.1170.60">
    <property type="match status" value="1"/>
</dbReference>
<evidence type="ECO:0000256" key="1">
    <source>
        <dbReference type="ARBA" id="ARBA00010945"/>
    </source>
</evidence>
<dbReference type="AlphaFoldDB" id="A0A2N4U315"/>
<dbReference type="InterPro" id="IPR001126">
    <property type="entry name" value="UmuC"/>
</dbReference>
<dbReference type="GO" id="GO:0006281">
    <property type="term" value="P:DNA repair"/>
    <property type="evidence" value="ECO:0007669"/>
    <property type="project" value="InterPro"/>
</dbReference>
<dbReference type="InterPro" id="IPR043502">
    <property type="entry name" value="DNA/RNA_pol_sf"/>
</dbReference>
<proteinExistence type="inferred from homology"/>
<gene>
    <name evidence="4" type="ORF">CR159_12410</name>
</gene>
<comment type="caution">
    <text evidence="4">The sequence shown here is derived from an EMBL/GenBank/DDBJ whole genome shotgun (WGS) entry which is preliminary data.</text>
</comment>
<dbReference type="SUPFAM" id="SSF56672">
    <property type="entry name" value="DNA/RNA polymerases"/>
    <property type="match status" value="1"/>
</dbReference>
<dbReference type="CDD" id="cd03468">
    <property type="entry name" value="PolY_like"/>
    <property type="match status" value="1"/>
</dbReference>
<dbReference type="PANTHER" id="PTHR35369:SF2">
    <property type="entry name" value="BLR3025 PROTEIN"/>
    <property type="match status" value="1"/>
</dbReference>
<keyword evidence="2" id="KW-0227">DNA damage</keyword>
<feature type="domain" description="UmuC" evidence="3">
    <location>
        <begin position="22"/>
        <end position="145"/>
    </location>
</feature>
<evidence type="ECO:0000313" key="5">
    <source>
        <dbReference type="Proteomes" id="UP000234190"/>
    </source>
</evidence>
<accession>A0A2N4U315</accession>
<dbReference type="OrthoDB" id="625722at2"/>
<organism evidence="4 5">
    <name type="scientific">Pollutimonas subterranea</name>
    <dbReference type="NCBI Taxonomy" id="2045210"/>
    <lineage>
        <taxon>Bacteria</taxon>
        <taxon>Pseudomonadati</taxon>
        <taxon>Pseudomonadota</taxon>
        <taxon>Betaproteobacteria</taxon>
        <taxon>Burkholderiales</taxon>
        <taxon>Alcaligenaceae</taxon>
        <taxon>Pollutimonas</taxon>
    </lineage>
</organism>
<evidence type="ECO:0000256" key="2">
    <source>
        <dbReference type="ARBA" id="ARBA00022763"/>
    </source>
</evidence>
<dbReference type="Pfam" id="PF00817">
    <property type="entry name" value="IMS"/>
    <property type="match status" value="1"/>
</dbReference>
<dbReference type="PANTHER" id="PTHR35369">
    <property type="entry name" value="BLR3025 PROTEIN-RELATED"/>
    <property type="match status" value="1"/>
</dbReference>
<keyword evidence="5" id="KW-1185">Reference proteome</keyword>
<sequence length="481" mass="53690">MRLWIGVHLSHASLDTHCLNWRTEPAVVLERDHVKAVTPSAARAGVRPGMRRGGVSALCPAATLVQYDPHTEKRALDEVSLALLQYTPELALSQDNTLLLDVSASLSLFGGVRQLFRRVRRTLEGLGFSARISIAPTAGAAWLLAARAPRPRRVLRLSMLTKRLDELPCASLSAALPYRDWLDGIGCTTLGTLRALPRAGLQRRTSKAVLQALDAAYGQAPELFEWIVAPPEFTGRIDLMERIEHAETIMYVARRLIEQLCGWLTARRRAVTRVVFELGHERGRHARPPTELELALGAPAWEADHLLRLLVERLHNLELPAPVIRVDLHATDTETMAAVPTDLFPDPGGSPADRQRLIEVLVARLGRDSILQPSPVADHRPEIANRWVPIDEKPVSDGCIDGAERPFWLLADPVLLPVKKHRPFYGSPLYIIRGPERIEDGWWAGLALRDYYVAQAENGVRYWLYQERGGETGWFLHGLFA</sequence>
<evidence type="ECO:0000259" key="3">
    <source>
        <dbReference type="Pfam" id="PF00817"/>
    </source>
</evidence>
<name>A0A2N4U315_9BURK</name>
<dbReference type="InterPro" id="IPR050356">
    <property type="entry name" value="SulA_CellDiv_inhibitor"/>
</dbReference>
<comment type="similarity">
    <text evidence="1">Belongs to the DNA polymerase type-Y family.</text>
</comment>
<protein>
    <submittedName>
        <fullName evidence="4">DNA polymerase</fullName>
    </submittedName>
</protein>
<dbReference type="RefSeq" id="WP_102074284.1">
    <property type="nucleotide sequence ID" value="NZ_PDNW01000010.1"/>
</dbReference>
<dbReference type="EMBL" id="PDNW01000010">
    <property type="protein sequence ID" value="PLC49408.1"/>
    <property type="molecule type" value="Genomic_DNA"/>
</dbReference>
<dbReference type="Gene3D" id="3.30.70.270">
    <property type="match status" value="1"/>
</dbReference>
<dbReference type="Proteomes" id="UP000234190">
    <property type="component" value="Unassembled WGS sequence"/>
</dbReference>
<reference evidence="4 5" key="1">
    <citation type="submission" date="2017-10" db="EMBL/GenBank/DDBJ databases">
        <title>Two draft genome sequences of Pusillimonas sp. strains isolated from a nitrate- and radionuclide-contaminated groundwater in Russia.</title>
        <authorList>
            <person name="Grouzdev D.S."/>
            <person name="Tourova T.P."/>
            <person name="Goeva M.A."/>
            <person name="Babich T.L."/>
            <person name="Sokolova D.S."/>
            <person name="Abdullin R."/>
            <person name="Poltaraus A.B."/>
            <person name="Toshchakov S.V."/>
            <person name="Nazina T.N."/>
        </authorList>
    </citation>
    <scope>NUCLEOTIDE SEQUENCE [LARGE SCALE GENOMIC DNA]</scope>
    <source>
        <strain evidence="4 5">JR1/69-3-13</strain>
    </source>
</reference>